<reference evidence="1 2" key="1">
    <citation type="submission" date="2019-04" db="EMBL/GenBank/DDBJ databases">
        <authorList>
            <consortium name="DOE Joint Genome Institute"/>
            <person name="Mondo S."/>
            <person name="Kjaerbolling I."/>
            <person name="Vesth T."/>
            <person name="Frisvad J.C."/>
            <person name="Nybo J.L."/>
            <person name="Theobald S."/>
            <person name="Kildgaard S."/>
            <person name="Isbrandt T."/>
            <person name="Kuo A."/>
            <person name="Sato A."/>
            <person name="Lyhne E.K."/>
            <person name="Kogle M.E."/>
            <person name="Wiebenga A."/>
            <person name="Kun R.S."/>
            <person name="Lubbers R.J."/>
            <person name="Makela M.R."/>
            <person name="Barry K."/>
            <person name="Chovatia M."/>
            <person name="Clum A."/>
            <person name="Daum C."/>
            <person name="Haridas S."/>
            <person name="He G."/>
            <person name="LaButti K."/>
            <person name="Lipzen A."/>
            <person name="Riley R."/>
            <person name="Salamov A."/>
            <person name="Simmons B.A."/>
            <person name="Magnuson J.K."/>
            <person name="Henrissat B."/>
            <person name="Mortensen U.H."/>
            <person name="Larsen T.O."/>
            <person name="Devries R.P."/>
            <person name="Grigoriev I.V."/>
            <person name="Machida M."/>
            <person name="Baker S.E."/>
            <person name="Andersen M.R."/>
            <person name="Cantor M.N."/>
            <person name="Hua S.X."/>
        </authorList>
    </citation>
    <scope>NUCLEOTIDE SEQUENCE [LARGE SCALE GENOMIC DNA]</scope>
    <source>
        <strain evidence="1 2">CBS 119388</strain>
    </source>
</reference>
<sequence length="204" mass="23883">MSHSLGLPWCSVPRSCFSSSRPSVSCLIMIDDRHGPLEVRWCRAHSSRFVSSTLVSLFSIGMFFTISVDVIWAWQEFYSEERVFGSIICSRIGLVLHCMLELLNFWFFLERLCMYLRIVFAIFPFHHISYFCSLLESLDIPAYPNRTAAYSPHRSTIRNRRLLKDTEIPIVLQWPIFLCSINQAFPLFAKDCFVQQQRAIGRYY</sequence>
<dbReference type="Proteomes" id="UP000325579">
    <property type="component" value="Unassembled WGS sequence"/>
</dbReference>
<gene>
    <name evidence="1" type="ORF">BDV37DRAFT_205497</name>
</gene>
<accession>A0A5N6HXJ3</accession>
<name>A0A5N6HXJ3_9EURO</name>
<dbReference type="EMBL" id="ML736745">
    <property type="protein sequence ID" value="KAE8407943.1"/>
    <property type="molecule type" value="Genomic_DNA"/>
</dbReference>
<keyword evidence="2" id="KW-1185">Reference proteome</keyword>
<evidence type="ECO:0000313" key="2">
    <source>
        <dbReference type="Proteomes" id="UP000325579"/>
    </source>
</evidence>
<proteinExistence type="predicted"/>
<protein>
    <submittedName>
        <fullName evidence="1">Uncharacterized protein</fullName>
    </submittedName>
</protein>
<organism evidence="1 2">
    <name type="scientific">Aspergillus pseudonomiae</name>
    <dbReference type="NCBI Taxonomy" id="1506151"/>
    <lineage>
        <taxon>Eukaryota</taxon>
        <taxon>Fungi</taxon>
        <taxon>Dikarya</taxon>
        <taxon>Ascomycota</taxon>
        <taxon>Pezizomycotina</taxon>
        <taxon>Eurotiomycetes</taxon>
        <taxon>Eurotiomycetidae</taxon>
        <taxon>Eurotiales</taxon>
        <taxon>Aspergillaceae</taxon>
        <taxon>Aspergillus</taxon>
        <taxon>Aspergillus subgen. Circumdati</taxon>
    </lineage>
</organism>
<dbReference type="AlphaFoldDB" id="A0A5N6HXJ3"/>
<accession>A0A5N7DPK5</accession>
<dbReference type="GeneID" id="43664602"/>
<evidence type="ECO:0000313" key="1">
    <source>
        <dbReference type="EMBL" id="KAE8407943.1"/>
    </source>
</evidence>
<dbReference type="RefSeq" id="XP_031945262.1">
    <property type="nucleotide sequence ID" value="XM_032079911.1"/>
</dbReference>